<dbReference type="Ensembl" id="ENSLCAT00010048654.1">
    <property type="protein sequence ID" value="ENSLCAP00010047488.1"/>
    <property type="gene ID" value="ENSLCAG00010022036.1"/>
</dbReference>
<accession>A0A4W6F9N3</accession>
<evidence type="ECO:0000256" key="4">
    <source>
        <dbReference type="ARBA" id="ARBA00022723"/>
    </source>
</evidence>
<dbReference type="CDD" id="cd08376">
    <property type="entry name" value="C2B_MCTP_PRT"/>
    <property type="match status" value="1"/>
</dbReference>
<evidence type="ECO:0000256" key="8">
    <source>
        <dbReference type="ARBA" id="ARBA00023136"/>
    </source>
</evidence>
<feature type="transmembrane region" description="Helical" evidence="9">
    <location>
        <begin position="556"/>
        <end position="584"/>
    </location>
</feature>
<gene>
    <name evidence="11" type="primary">MCTP1</name>
    <name evidence="11" type="synonym">mctp1b</name>
</gene>
<proteinExistence type="inferred from homology"/>
<dbReference type="PRINTS" id="PR00360">
    <property type="entry name" value="C2DOMAIN"/>
</dbReference>
<comment type="similarity">
    <text evidence="2">Belongs to the MCTP family.</text>
</comment>
<dbReference type="CDD" id="cd08377">
    <property type="entry name" value="C2C_MCTP_PRT"/>
    <property type="match status" value="1"/>
</dbReference>
<keyword evidence="7 9" id="KW-1133">Transmembrane helix</keyword>
<evidence type="ECO:0000313" key="11">
    <source>
        <dbReference type="Ensembl" id="ENSLCAP00010047488.1"/>
    </source>
</evidence>
<keyword evidence="12" id="KW-1185">Reference proteome</keyword>
<reference evidence="11" key="3">
    <citation type="submission" date="2025-09" db="UniProtKB">
        <authorList>
            <consortium name="Ensembl"/>
        </authorList>
    </citation>
    <scope>IDENTIFICATION</scope>
</reference>
<dbReference type="GO" id="GO:0005509">
    <property type="term" value="F:calcium ion binding"/>
    <property type="evidence" value="ECO:0007669"/>
    <property type="project" value="TreeGrafter"/>
</dbReference>
<feature type="domain" description="C2" evidence="10">
    <location>
        <begin position="356"/>
        <end position="469"/>
    </location>
</feature>
<dbReference type="InterPro" id="IPR035892">
    <property type="entry name" value="C2_domain_sf"/>
</dbReference>
<dbReference type="AlphaFoldDB" id="A0A4W6F9N3"/>
<dbReference type="Pfam" id="PF00168">
    <property type="entry name" value="C2"/>
    <property type="match status" value="3"/>
</dbReference>
<evidence type="ECO:0000259" key="10">
    <source>
        <dbReference type="PROSITE" id="PS50004"/>
    </source>
</evidence>
<organism evidence="11 12">
    <name type="scientific">Lates calcarifer</name>
    <name type="common">Barramundi</name>
    <name type="synonym">Holocentrus calcarifer</name>
    <dbReference type="NCBI Taxonomy" id="8187"/>
    <lineage>
        <taxon>Eukaryota</taxon>
        <taxon>Metazoa</taxon>
        <taxon>Chordata</taxon>
        <taxon>Craniata</taxon>
        <taxon>Vertebrata</taxon>
        <taxon>Euteleostomi</taxon>
        <taxon>Actinopterygii</taxon>
        <taxon>Neopterygii</taxon>
        <taxon>Teleostei</taxon>
        <taxon>Neoteleostei</taxon>
        <taxon>Acanthomorphata</taxon>
        <taxon>Carangaria</taxon>
        <taxon>Carangaria incertae sedis</taxon>
        <taxon>Centropomidae</taxon>
        <taxon>Lates</taxon>
    </lineage>
</organism>
<feature type="domain" description="C2" evidence="10">
    <location>
        <begin position="201"/>
        <end position="314"/>
    </location>
</feature>
<evidence type="ECO:0000256" key="3">
    <source>
        <dbReference type="ARBA" id="ARBA00022692"/>
    </source>
</evidence>
<keyword evidence="5" id="KW-0677">Repeat</keyword>
<dbReference type="Proteomes" id="UP000314980">
    <property type="component" value="Unassembled WGS sequence"/>
</dbReference>
<dbReference type="GO" id="GO:0030672">
    <property type="term" value="C:synaptic vesicle membrane"/>
    <property type="evidence" value="ECO:0007669"/>
    <property type="project" value="TreeGrafter"/>
</dbReference>
<evidence type="ECO:0000313" key="12">
    <source>
        <dbReference type="Proteomes" id="UP000314980"/>
    </source>
</evidence>
<protein>
    <submittedName>
        <fullName evidence="11">Multiple C2 and transmembrane domain containing 1</fullName>
    </submittedName>
</protein>
<reference evidence="12" key="1">
    <citation type="submission" date="2015-09" db="EMBL/GenBank/DDBJ databases">
        <authorList>
            <person name="Sai Rama Sridatta P."/>
        </authorList>
    </citation>
    <scope>NUCLEOTIDE SEQUENCE [LARGE SCALE GENOMIC DNA]</scope>
</reference>
<keyword evidence="8 9" id="KW-0472">Membrane</keyword>
<evidence type="ECO:0000256" key="2">
    <source>
        <dbReference type="ARBA" id="ARBA00007923"/>
    </source>
</evidence>
<feature type="domain" description="C2" evidence="10">
    <location>
        <begin position="48"/>
        <end position="162"/>
    </location>
</feature>
<keyword evidence="3 9" id="KW-0812">Transmembrane</keyword>
<dbReference type="GO" id="GO:0046928">
    <property type="term" value="P:regulation of neurotransmitter secretion"/>
    <property type="evidence" value="ECO:0007669"/>
    <property type="project" value="TreeGrafter"/>
</dbReference>
<dbReference type="InterPro" id="IPR000008">
    <property type="entry name" value="C2_dom"/>
</dbReference>
<dbReference type="PROSITE" id="PS50004">
    <property type="entry name" value="C2"/>
    <property type="match status" value="3"/>
</dbReference>
<evidence type="ECO:0000256" key="1">
    <source>
        <dbReference type="ARBA" id="ARBA00004141"/>
    </source>
</evidence>
<dbReference type="SMART" id="SM00239">
    <property type="entry name" value="C2"/>
    <property type="match status" value="3"/>
</dbReference>
<dbReference type="GeneTree" id="ENSGT00940000156031"/>
<dbReference type="FunFam" id="2.60.40.150:FF:000050">
    <property type="entry name" value="Multiple C2 and transmembrane domain containing 1"/>
    <property type="match status" value="1"/>
</dbReference>
<dbReference type="PANTHER" id="PTHR45911">
    <property type="entry name" value="C2 DOMAIN-CONTAINING PROTEIN"/>
    <property type="match status" value="1"/>
</dbReference>
<feature type="transmembrane region" description="Helical" evidence="9">
    <location>
        <begin position="54"/>
        <end position="73"/>
    </location>
</feature>
<comment type="subcellular location">
    <subcellularLocation>
        <location evidence="1">Membrane</location>
        <topology evidence="1">Multi-pass membrane protein</topology>
    </subcellularLocation>
</comment>
<sequence>MNASIFLFPHRVWLLRAPQGSLLSEPSPARGCTSWRLNSREATTWLYETEEVRLHLVCLLFFFSVFLLFWVFMRQLHLSSSGSSDPYVKFKLGGKEVFRSKTIHKNLNPVWEEKTTLIVDTLSEPLYVKVFDYDFGLHDDFMGSAYLYLESLEQQRYVTLKNIHDPQHPDQDLGSLELAVTLTPKDSPIEERRDSTVRVLQQQSVRLSELHRKSQLWRGIVSIALIEGRNLIPMDPNGLSDPYVKFRLGHQKYRSKTLSPQWREQFDLHLYEETGGVLEITVWDRDTGRRDDFIGRCQLDLSTLAKEHTHHLDLPLEESRGHVVLLVTLTASSHVSIADLSVTPLDDPQERREILKRYGVLKSFSNLKDVGIVQVKVMRAEGLMAADVTGKSDPFCVLELNNDRLQTHTVYKNLNPEWNKVFTFNVKDIHSVLEVTVFDEDRDRSADFLGKVAIPLLHIRNGEQKAYTLKNKELTGPTKGYIYLEIDVIYNTVKAALRTVVPAEQKYIEEEPKVSKQLLQQNFNRVKRCIMVLISYGTYINSCFEWESAQRSIISFVLFVVVVWNFELYMLPLGLLLLLVWNYFFCSSRETADMDSEHKGFMDKLYAIQDVFISVQSALDEVASYGERIKNTVNWTVPFLSWLSITALCLATFLLYLVPLRYLVLVWGVNKFTKKLRDPYMIDNNELLDFLSRVPSDVQVMQYRELKVDPGQSPNKRKRTNPS</sequence>
<reference evidence="11" key="2">
    <citation type="submission" date="2025-08" db="UniProtKB">
        <authorList>
            <consortium name="Ensembl"/>
        </authorList>
    </citation>
    <scope>IDENTIFICATION</scope>
</reference>
<name>A0A4W6F9N3_LATCA</name>
<evidence type="ECO:0000256" key="7">
    <source>
        <dbReference type="ARBA" id="ARBA00022989"/>
    </source>
</evidence>
<evidence type="ECO:0000256" key="9">
    <source>
        <dbReference type="SAM" id="Phobius"/>
    </source>
</evidence>
<dbReference type="PANTHER" id="PTHR45911:SF3">
    <property type="entry name" value="DYSFERLIN-RELATED"/>
    <property type="match status" value="1"/>
</dbReference>
<dbReference type="Gene3D" id="2.60.40.150">
    <property type="entry name" value="C2 domain"/>
    <property type="match status" value="3"/>
</dbReference>
<dbReference type="SUPFAM" id="SSF49562">
    <property type="entry name" value="C2 domain (Calcium/lipid-binding domain, CaLB)"/>
    <property type="match status" value="3"/>
</dbReference>
<keyword evidence="6" id="KW-0106">Calcium</keyword>
<evidence type="ECO:0000256" key="5">
    <source>
        <dbReference type="ARBA" id="ARBA00022737"/>
    </source>
</evidence>
<dbReference type="FunFam" id="2.60.40.150:FF:000019">
    <property type="entry name" value="Multiple C2 and transmembrane domain-containing protein 2 isoform 1"/>
    <property type="match status" value="1"/>
</dbReference>
<evidence type="ECO:0000256" key="6">
    <source>
        <dbReference type="ARBA" id="ARBA00022837"/>
    </source>
</evidence>
<feature type="transmembrane region" description="Helical" evidence="9">
    <location>
        <begin position="639"/>
        <end position="667"/>
    </location>
</feature>
<keyword evidence="4" id="KW-0479">Metal-binding</keyword>